<feature type="domain" description="Ketoreductase" evidence="3">
    <location>
        <begin position="8"/>
        <end position="200"/>
    </location>
</feature>
<dbReference type="GO" id="GO:0016491">
    <property type="term" value="F:oxidoreductase activity"/>
    <property type="evidence" value="ECO:0007669"/>
    <property type="project" value="UniProtKB-KW"/>
</dbReference>
<dbReference type="Gene3D" id="3.40.50.720">
    <property type="entry name" value="NAD(P)-binding Rossmann-like Domain"/>
    <property type="match status" value="1"/>
</dbReference>
<comment type="caution">
    <text evidence="4">The sequence shown here is derived from an EMBL/GenBank/DDBJ whole genome shotgun (WGS) entry which is preliminary data.</text>
</comment>
<accession>A0A7C9TJI5</accession>
<evidence type="ECO:0000313" key="4">
    <source>
        <dbReference type="EMBL" id="NDY90247.1"/>
    </source>
</evidence>
<dbReference type="PANTHER" id="PTHR43639">
    <property type="entry name" value="OXIDOREDUCTASE, SHORT-CHAIN DEHYDROGENASE/REDUCTASE FAMILY (AFU_ORTHOLOGUE AFUA_5G02870)"/>
    <property type="match status" value="1"/>
</dbReference>
<sequence length="257" mass="25745">MPANLNGQVAVVTGGAGGIGEAICIGLAQAGATVVVGYNRSEGPAAELAARLPAAAGAPQHAALKCPVTDSAALAQMAADVQRRYGRCDILVNCAGTTRFVPHADLAGLDDGLIDEILATNVRGPIAALRALQPLLAAPKAGGHSGLVVNISSIAAVTAMGSNIAYCASKAAVDNLTKSLARALAPAIRVLSVSPGLADTEFVKSLDVAWRDEQAARTPLKRLALPEEVAAAVVAAATHLTFTTGAVIPVDGGRPLA</sequence>
<dbReference type="PROSITE" id="PS00061">
    <property type="entry name" value="ADH_SHORT"/>
    <property type="match status" value="1"/>
</dbReference>
<organism evidence="4 5">
    <name type="scientific">Ideonella livida</name>
    <dbReference type="NCBI Taxonomy" id="2707176"/>
    <lineage>
        <taxon>Bacteria</taxon>
        <taxon>Pseudomonadati</taxon>
        <taxon>Pseudomonadota</taxon>
        <taxon>Betaproteobacteria</taxon>
        <taxon>Burkholderiales</taxon>
        <taxon>Sphaerotilaceae</taxon>
        <taxon>Ideonella</taxon>
    </lineage>
</organism>
<dbReference type="InterPro" id="IPR036291">
    <property type="entry name" value="NAD(P)-bd_dom_sf"/>
</dbReference>
<proteinExistence type="inferred from homology"/>
<evidence type="ECO:0000259" key="3">
    <source>
        <dbReference type="SMART" id="SM00822"/>
    </source>
</evidence>
<protein>
    <submittedName>
        <fullName evidence="4">SDR family oxidoreductase</fullName>
    </submittedName>
</protein>
<dbReference type="Proteomes" id="UP000484255">
    <property type="component" value="Unassembled WGS sequence"/>
</dbReference>
<keyword evidence="2" id="KW-0560">Oxidoreductase</keyword>
<dbReference type="Pfam" id="PF13561">
    <property type="entry name" value="adh_short_C2"/>
    <property type="match status" value="1"/>
</dbReference>
<dbReference type="RefSeq" id="WP_163456112.1">
    <property type="nucleotide sequence ID" value="NZ_JAAGOH010000003.1"/>
</dbReference>
<evidence type="ECO:0000256" key="2">
    <source>
        <dbReference type="ARBA" id="ARBA00023002"/>
    </source>
</evidence>
<dbReference type="InterPro" id="IPR057326">
    <property type="entry name" value="KR_dom"/>
</dbReference>
<name>A0A7C9TJI5_9BURK</name>
<gene>
    <name evidence="4" type="ORF">G3A44_03455</name>
</gene>
<evidence type="ECO:0000256" key="1">
    <source>
        <dbReference type="ARBA" id="ARBA00006484"/>
    </source>
</evidence>
<dbReference type="PRINTS" id="PR00080">
    <property type="entry name" value="SDRFAMILY"/>
</dbReference>
<dbReference type="EMBL" id="JAAGOH010000003">
    <property type="protein sequence ID" value="NDY90247.1"/>
    <property type="molecule type" value="Genomic_DNA"/>
</dbReference>
<dbReference type="SMART" id="SM00822">
    <property type="entry name" value="PKS_KR"/>
    <property type="match status" value="1"/>
</dbReference>
<dbReference type="InterPro" id="IPR020904">
    <property type="entry name" value="Sc_DH/Rdtase_CS"/>
</dbReference>
<dbReference type="SUPFAM" id="SSF51735">
    <property type="entry name" value="NAD(P)-binding Rossmann-fold domains"/>
    <property type="match status" value="1"/>
</dbReference>
<dbReference type="AlphaFoldDB" id="A0A7C9TJI5"/>
<evidence type="ECO:0000313" key="5">
    <source>
        <dbReference type="Proteomes" id="UP000484255"/>
    </source>
</evidence>
<keyword evidence="5" id="KW-1185">Reference proteome</keyword>
<dbReference type="PANTHER" id="PTHR43639:SF1">
    <property type="entry name" value="SHORT-CHAIN DEHYDROGENASE_REDUCTASE FAMILY PROTEIN"/>
    <property type="match status" value="1"/>
</dbReference>
<comment type="similarity">
    <text evidence="1">Belongs to the short-chain dehydrogenases/reductases (SDR) family.</text>
</comment>
<reference evidence="4 5" key="1">
    <citation type="submission" date="2020-02" db="EMBL/GenBank/DDBJ databases">
        <title>Ideonella bacterium strain TBM-1.</title>
        <authorList>
            <person name="Chen W.-M."/>
        </authorList>
    </citation>
    <scope>NUCLEOTIDE SEQUENCE [LARGE SCALE GENOMIC DNA]</scope>
    <source>
        <strain evidence="4 5">TBM-1</strain>
    </source>
</reference>
<dbReference type="InterPro" id="IPR002347">
    <property type="entry name" value="SDR_fam"/>
</dbReference>
<dbReference type="CDD" id="cd05233">
    <property type="entry name" value="SDR_c"/>
    <property type="match status" value="1"/>
</dbReference>
<dbReference type="FunFam" id="3.40.50.720:FF:000084">
    <property type="entry name" value="Short-chain dehydrogenase reductase"/>
    <property type="match status" value="1"/>
</dbReference>
<dbReference type="PRINTS" id="PR00081">
    <property type="entry name" value="GDHRDH"/>
</dbReference>